<evidence type="ECO:0008006" key="4">
    <source>
        <dbReference type="Google" id="ProtNLM"/>
    </source>
</evidence>
<feature type="transmembrane region" description="Helical" evidence="1">
    <location>
        <begin position="228"/>
        <end position="248"/>
    </location>
</feature>
<dbReference type="AlphaFoldDB" id="A0A0U1NYV5"/>
<protein>
    <recommendedName>
        <fullName evidence="4">Glycerophosphoryl diester phosphodiesterase membrane domain-containing protein</fullName>
    </recommendedName>
</protein>
<sequence length="309" mass="34720">MDTKFTKPKSFGEILDHTFSLSKDRFKDFFLILLIFMGPVYLIEAIIQLLSGTSFFRAVGSGNGWFEQILSSFKETQTIDPNSLATELKTLVGTIIVGFIGALFFPVAKAAVLLVIQRVQKNEEYTIGLMIKQAFLRFFPILWSNILYYLIYFGLFVASIILVAFTGGIVSSKNLILGIVLAILLGLGCIVGMACLMTRWSFYFGSVVLDHQSPGFTRSWRLSRKRTWISIGLYLVFYLITICIDSAVQSTFALVLGNSVLLSIIVNIVTLLTSLFFYVGYGVIYLDLKTRHDADDLKEMIDDYDITTL</sequence>
<keyword evidence="1" id="KW-1133">Transmembrane helix</keyword>
<feature type="transmembrane region" description="Helical" evidence="1">
    <location>
        <begin position="91"/>
        <end position="116"/>
    </location>
</feature>
<gene>
    <name evidence="2" type="ORF">BN000_03156</name>
</gene>
<dbReference type="OrthoDB" id="2375893at2"/>
<evidence type="ECO:0000313" key="2">
    <source>
        <dbReference type="EMBL" id="CRK83196.1"/>
    </source>
</evidence>
<keyword evidence="1" id="KW-0472">Membrane</keyword>
<dbReference type="PANTHER" id="PTHR33133:SF1">
    <property type="entry name" value="EXPRESSED PROTEIN-RELATED"/>
    <property type="match status" value="1"/>
</dbReference>
<feature type="transmembrane region" description="Helical" evidence="1">
    <location>
        <begin position="29"/>
        <end position="50"/>
    </location>
</feature>
<dbReference type="EMBL" id="CVRB01000003">
    <property type="protein sequence ID" value="CRK83196.1"/>
    <property type="molecule type" value="Genomic_DNA"/>
</dbReference>
<proteinExistence type="predicted"/>
<feature type="transmembrane region" description="Helical" evidence="1">
    <location>
        <begin position="146"/>
        <end position="169"/>
    </location>
</feature>
<feature type="transmembrane region" description="Helical" evidence="1">
    <location>
        <begin position="260"/>
        <end position="281"/>
    </location>
</feature>
<accession>A0A0U1NYV5</accession>
<organism evidence="2 3">
    <name type="scientific">Neobacillus massiliamazoniensis</name>
    <dbReference type="NCBI Taxonomy" id="1499688"/>
    <lineage>
        <taxon>Bacteria</taxon>
        <taxon>Bacillati</taxon>
        <taxon>Bacillota</taxon>
        <taxon>Bacilli</taxon>
        <taxon>Bacillales</taxon>
        <taxon>Bacillaceae</taxon>
        <taxon>Neobacillus</taxon>
    </lineage>
</organism>
<evidence type="ECO:0000313" key="3">
    <source>
        <dbReference type="Proteomes" id="UP000199087"/>
    </source>
</evidence>
<evidence type="ECO:0000256" key="1">
    <source>
        <dbReference type="SAM" id="Phobius"/>
    </source>
</evidence>
<feature type="transmembrane region" description="Helical" evidence="1">
    <location>
        <begin position="175"/>
        <end position="196"/>
    </location>
</feature>
<keyword evidence="1" id="KW-0812">Transmembrane</keyword>
<keyword evidence="3" id="KW-1185">Reference proteome</keyword>
<dbReference type="Proteomes" id="UP000199087">
    <property type="component" value="Unassembled WGS sequence"/>
</dbReference>
<dbReference type="RefSeq" id="WP_090635472.1">
    <property type="nucleotide sequence ID" value="NZ_CVRB01000003.1"/>
</dbReference>
<name>A0A0U1NYV5_9BACI</name>
<dbReference type="STRING" id="1499688.BN000_03156"/>
<reference evidence="3" key="1">
    <citation type="submission" date="2015-05" db="EMBL/GenBank/DDBJ databases">
        <authorList>
            <person name="Urmite Genomes"/>
        </authorList>
    </citation>
    <scope>NUCLEOTIDE SEQUENCE [LARGE SCALE GENOMIC DNA]</scope>
    <source>
        <strain evidence="3">LF1</strain>
    </source>
</reference>
<dbReference type="PANTHER" id="PTHR33133">
    <property type="entry name" value="OS08G0107100 PROTEIN-RELATED"/>
    <property type="match status" value="1"/>
</dbReference>